<evidence type="ECO:0000313" key="8">
    <source>
        <dbReference type="EMBL" id="EGF88211.1"/>
    </source>
</evidence>
<keyword evidence="5" id="KW-0572">Peptidoglycan-anchor</keyword>
<organism evidence="8 9">
    <name type="scientific">Gemella haemolysans M341</name>
    <dbReference type="NCBI Taxonomy" id="562981"/>
    <lineage>
        <taxon>Bacteria</taxon>
        <taxon>Bacillati</taxon>
        <taxon>Bacillota</taxon>
        <taxon>Bacilli</taxon>
        <taxon>Bacillales</taxon>
        <taxon>Gemellaceae</taxon>
        <taxon>Gemella</taxon>
    </lineage>
</organism>
<comment type="caution">
    <text evidence="8">The sequence shown here is derived from an EMBL/GenBank/DDBJ whole genome shotgun (WGS) entry which is preliminary data.</text>
</comment>
<proteinExistence type="predicted"/>
<dbReference type="NCBIfam" id="TIGR04308">
    <property type="entry name" value="repeat_SSSPR51"/>
    <property type="match status" value="4"/>
</dbReference>
<keyword evidence="3" id="KW-0964">Secreted</keyword>
<name>A0AA87DRS8_9BACL</name>
<dbReference type="InterPro" id="IPR019931">
    <property type="entry name" value="LPXTG_anchor"/>
</dbReference>
<evidence type="ECO:0000256" key="4">
    <source>
        <dbReference type="ARBA" id="ARBA00022729"/>
    </source>
</evidence>
<reference evidence="8 9" key="1">
    <citation type="submission" date="2011-03" db="EMBL/GenBank/DDBJ databases">
        <title>The Genome Sequence of Gemella haemolysans M341.</title>
        <authorList>
            <consortium name="The Broad Institute Genome Sequencing Platform"/>
            <consortium name="The Broad Institute Genome Sequencing Center for Infectious Disease"/>
            <person name="Earl A."/>
            <person name="Ward D."/>
            <person name="Feldgarden M."/>
            <person name="Gevers D."/>
            <person name="Sibley C.D."/>
            <person name="Field T.R."/>
            <person name="Grinwis M."/>
            <person name="Eshaghurshan C.S."/>
            <person name="Surette M.G."/>
            <person name="Young S.K."/>
            <person name="Zeng Q."/>
            <person name="Gargeya S."/>
            <person name="Fitzgerald M."/>
            <person name="Haas B."/>
            <person name="Abouelleil A."/>
            <person name="Alvarado L."/>
            <person name="Arachchi H.M."/>
            <person name="Berlin A."/>
            <person name="Brown A."/>
            <person name="Chapman S.B."/>
            <person name="Chen Z."/>
            <person name="Dunbar C."/>
            <person name="Freedman E."/>
            <person name="Gearin G."/>
            <person name="Gellesch M."/>
            <person name="Goldberg J."/>
            <person name="Griggs A."/>
            <person name="Gujja S."/>
            <person name="Heilman E.R."/>
            <person name="Heiman D."/>
            <person name="Howarth C."/>
            <person name="Larson L."/>
            <person name="Lui A."/>
            <person name="MacDonald P.J.P."/>
            <person name="Mehta T."/>
            <person name="Montmayeur A."/>
            <person name="Murphy C."/>
            <person name="Neiman D."/>
            <person name="Pearson M."/>
            <person name="Priest M."/>
            <person name="Roberts A."/>
            <person name="Saif S."/>
            <person name="Shea T."/>
            <person name="Shenoy N."/>
            <person name="Sisk P."/>
            <person name="Stolte C."/>
            <person name="Sykes S."/>
            <person name="White J."/>
            <person name="Yandava C."/>
            <person name="Wortman J."/>
            <person name="Nusbaum C."/>
            <person name="Birren B."/>
        </authorList>
    </citation>
    <scope>NUCLEOTIDE SEQUENCE [LARGE SCALE GENOMIC DNA]</scope>
    <source>
        <strain evidence="8 9">M341</strain>
    </source>
</reference>
<dbReference type="RefSeq" id="WP_003147263.1">
    <property type="nucleotide sequence ID" value="NZ_GL883583.1"/>
</dbReference>
<dbReference type="PROSITE" id="PS50847">
    <property type="entry name" value="GRAM_POS_ANCHORING"/>
    <property type="match status" value="1"/>
</dbReference>
<comment type="subcellular location">
    <subcellularLocation>
        <location evidence="1">Secreted</location>
        <location evidence="1">Cell wall</location>
        <topology evidence="1">Peptidoglycan-anchor</topology>
    </subcellularLocation>
</comment>
<feature type="region of interest" description="Disordered" evidence="6">
    <location>
        <begin position="115"/>
        <end position="136"/>
    </location>
</feature>
<evidence type="ECO:0000259" key="7">
    <source>
        <dbReference type="PROSITE" id="PS50847"/>
    </source>
</evidence>
<gene>
    <name evidence="8" type="ORF">HMPREF0428_01154</name>
</gene>
<evidence type="ECO:0000256" key="3">
    <source>
        <dbReference type="ARBA" id="ARBA00022525"/>
    </source>
</evidence>
<feature type="domain" description="Gram-positive cocci surface proteins LPxTG" evidence="7">
    <location>
        <begin position="227"/>
        <end position="260"/>
    </location>
</feature>
<protein>
    <recommendedName>
        <fullName evidence="7">Gram-positive cocci surface proteins LPxTG domain-containing protein</fullName>
    </recommendedName>
</protein>
<dbReference type="InterPro" id="IPR027579">
    <property type="entry name" value="SSSPR51_Rpt"/>
</dbReference>
<evidence type="ECO:0000256" key="1">
    <source>
        <dbReference type="ARBA" id="ARBA00004168"/>
    </source>
</evidence>
<evidence type="ECO:0000256" key="5">
    <source>
        <dbReference type="ARBA" id="ARBA00023088"/>
    </source>
</evidence>
<evidence type="ECO:0000313" key="9">
    <source>
        <dbReference type="Proteomes" id="UP000004773"/>
    </source>
</evidence>
<accession>A0AA87DRS8</accession>
<sequence>DTEHVYEKVNTFFKDKEGNEIPKYPSEPGTVDKKDIPEYRFVESKKLPNGDTEHVYEKVNTVFKDKDGNVIPGTTTEVGEQPKKDIPGYRFVETKKLPNGDIEHVYEKVTTSFKDKEGKEIPGNPTEEGTTPKKDIPGYRFVETKTLPNGDVEHVYEKVTTPTPATVITTWTDENGNPLKPSENGAKGEGTFEGYEFVRTVVDENGNVRHIFRKVTAATPKAQVKRLANTGSETSNTAAAGFSVLLAGIAAAIRKRKKED</sequence>
<dbReference type="AlphaFoldDB" id="A0AA87DRS8"/>
<dbReference type="NCBIfam" id="TIGR01167">
    <property type="entry name" value="LPXTG_anchor"/>
    <property type="match status" value="1"/>
</dbReference>
<evidence type="ECO:0000256" key="2">
    <source>
        <dbReference type="ARBA" id="ARBA00022512"/>
    </source>
</evidence>
<feature type="non-terminal residue" evidence="8">
    <location>
        <position position="1"/>
    </location>
</feature>
<dbReference type="Proteomes" id="UP000004773">
    <property type="component" value="Unassembled WGS sequence"/>
</dbReference>
<keyword evidence="2" id="KW-0134">Cell wall</keyword>
<dbReference type="Gene3D" id="3.10.20.320">
    <property type="entry name" value="Putative peptidoglycan bound protein (lpxtg motif)"/>
    <property type="match status" value="1"/>
</dbReference>
<dbReference type="Pfam" id="PF18877">
    <property type="entry name" value="SSSPR-51"/>
    <property type="match status" value="4"/>
</dbReference>
<evidence type="ECO:0000256" key="6">
    <source>
        <dbReference type="SAM" id="MobiDB-lite"/>
    </source>
</evidence>
<keyword evidence="4" id="KW-0732">Signal</keyword>
<dbReference type="EMBL" id="ACRO01000019">
    <property type="protein sequence ID" value="EGF88211.1"/>
    <property type="molecule type" value="Genomic_DNA"/>
</dbReference>